<keyword evidence="3" id="KW-0813">Transport</keyword>
<dbReference type="InterPro" id="IPR017871">
    <property type="entry name" value="ABC_transporter-like_CS"/>
</dbReference>
<evidence type="ECO:0000256" key="3">
    <source>
        <dbReference type="ARBA" id="ARBA00022448"/>
    </source>
</evidence>
<name>A0A5B8U1A3_9ACTN</name>
<organism evidence="9 10">
    <name type="scientific">Baekduia soli</name>
    <dbReference type="NCBI Taxonomy" id="496014"/>
    <lineage>
        <taxon>Bacteria</taxon>
        <taxon>Bacillati</taxon>
        <taxon>Actinomycetota</taxon>
        <taxon>Thermoleophilia</taxon>
        <taxon>Solirubrobacterales</taxon>
        <taxon>Baekduiaceae</taxon>
        <taxon>Baekduia</taxon>
    </lineage>
</organism>
<dbReference type="GO" id="GO:0016887">
    <property type="term" value="F:ATP hydrolysis activity"/>
    <property type="evidence" value="ECO:0007669"/>
    <property type="project" value="InterPro"/>
</dbReference>
<dbReference type="Gene3D" id="3.40.50.300">
    <property type="entry name" value="P-loop containing nucleotide triphosphate hydrolases"/>
    <property type="match status" value="1"/>
</dbReference>
<dbReference type="CDD" id="cd03230">
    <property type="entry name" value="ABC_DR_subfamily_A"/>
    <property type="match status" value="1"/>
</dbReference>
<dbReference type="PROSITE" id="PS00211">
    <property type="entry name" value="ABC_TRANSPORTER_1"/>
    <property type="match status" value="1"/>
</dbReference>
<gene>
    <name evidence="9" type="ORF">FSW04_03720</name>
</gene>
<comment type="subcellular location">
    <subcellularLocation>
        <location evidence="1">Cell membrane</location>
        <topology evidence="1">Peripheral membrane protein</topology>
    </subcellularLocation>
</comment>
<dbReference type="AlphaFoldDB" id="A0A5B8U1A3"/>
<protein>
    <submittedName>
        <fullName evidence="9">ABC transporter ATP-binding protein</fullName>
    </submittedName>
</protein>
<dbReference type="GO" id="GO:0005524">
    <property type="term" value="F:ATP binding"/>
    <property type="evidence" value="ECO:0007669"/>
    <property type="project" value="UniProtKB-KW"/>
</dbReference>
<sequence>MSGVRRVAGTARQLLPDLRRGAPAHRSGLAPVSAAQAQAVPALAARDVTRRFGDREALRGITFQAAAGETIAIIGPNGAGKTTLLSILGGVLRPTSGDVSRDPRDVGWVPQQPAVYAKLSVAENLALFARLERVADPGAVVARMLDQTGLRDRAGDELGTLSGGNRQRVNIAVGLLADPDVLLLDEPSSSLDPRQRARLWEFVGALARGGTAVIFTTHNVGEAERYADRVLVLADGELLFEGTPAALHEAVDDAEGRRDLEAAFVRFLHERGH</sequence>
<keyword evidence="4" id="KW-0547">Nucleotide-binding</keyword>
<dbReference type="SMART" id="SM00382">
    <property type="entry name" value="AAA"/>
    <property type="match status" value="1"/>
</dbReference>
<dbReference type="SUPFAM" id="SSF52540">
    <property type="entry name" value="P-loop containing nucleoside triphosphate hydrolases"/>
    <property type="match status" value="1"/>
</dbReference>
<dbReference type="GO" id="GO:0005886">
    <property type="term" value="C:plasma membrane"/>
    <property type="evidence" value="ECO:0007669"/>
    <property type="project" value="UniProtKB-SubCell"/>
</dbReference>
<dbReference type="GO" id="GO:0046677">
    <property type="term" value="P:response to antibiotic"/>
    <property type="evidence" value="ECO:0007669"/>
    <property type="project" value="UniProtKB-KW"/>
</dbReference>
<dbReference type="InterPro" id="IPR050763">
    <property type="entry name" value="ABC_transporter_ATP-binding"/>
</dbReference>
<evidence type="ECO:0000313" key="9">
    <source>
        <dbReference type="EMBL" id="QEC46781.1"/>
    </source>
</evidence>
<proteinExistence type="inferred from homology"/>
<dbReference type="PROSITE" id="PS50893">
    <property type="entry name" value="ABC_TRANSPORTER_2"/>
    <property type="match status" value="1"/>
</dbReference>
<keyword evidence="6" id="KW-0046">Antibiotic resistance</keyword>
<evidence type="ECO:0000256" key="6">
    <source>
        <dbReference type="ARBA" id="ARBA00023251"/>
    </source>
</evidence>
<evidence type="ECO:0000256" key="7">
    <source>
        <dbReference type="SAM" id="MobiDB-lite"/>
    </source>
</evidence>
<dbReference type="InterPro" id="IPR003593">
    <property type="entry name" value="AAA+_ATPase"/>
</dbReference>
<dbReference type="InterPro" id="IPR003439">
    <property type="entry name" value="ABC_transporter-like_ATP-bd"/>
</dbReference>
<dbReference type="Proteomes" id="UP000321805">
    <property type="component" value="Chromosome"/>
</dbReference>
<feature type="region of interest" description="Disordered" evidence="7">
    <location>
        <begin position="1"/>
        <end position="31"/>
    </location>
</feature>
<evidence type="ECO:0000259" key="8">
    <source>
        <dbReference type="PROSITE" id="PS50893"/>
    </source>
</evidence>
<dbReference type="KEGG" id="bsol:FSW04_03720"/>
<evidence type="ECO:0000256" key="2">
    <source>
        <dbReference type="ARBA" id="ARBA00005417"/>
    </source>
</evidence>
<dbReference type="EMBL" id="CP042430">
    <property type="protein sequence ID" value="QEC46781.1"/>
    <property type="molecule type" value="Genomic_DNA"/>
</dbReference>
<comment type="similarity">
    <text evidence="2">Belongs to the ABC transporter superfamily.</text>
</comment>
<dbReference type="PANTHER" id="PTHR42711:SF5">
    <property type="entry name" value="ABC TRANSPORTER ATP-BINDING PROTEIN NATA"/>
    <property type="match status" value="1"/>
</dbReference>
<evidence type="ECO:0000256" key="4">
    <source>
        <dbReference type="ARBA" id="ARBA00022741"/>
    </source>
</evidence>
<dbReference type="PANTHER" id="PTHR42711">
    <property type="entry name" value="ABC TRANSPORTER ATP-BINDING PROTEIN"/>
    <property type="match status" value="1"/>
</dbReference>
<dbReference type="Pfam" id="PF00005">
    <property type="entry name" value="ABC_tran"/>
    <property type="match status" value="1"/>
</dbReference>
<keyword evidence="10" id="KW-1185">Reference proteome</keyword>
<evidence type="ECO:0000313" key="10">
    <source>
        <dbReference type="Proteomes" id="UP000321805"/>
    </source>
</evidence>
<reference evidence="9 10" key="1">
    <citation type="journal article" date="2018" name="J. Microbiol.">
        <title>Baekduia soli gen. nov., sp. nov., a novel bacterium isolated from the soil of Baekdu Mountain and proposal of a novel family name, Baekduiaceae fam. nov.</title>
        <authorList>
            <person name="An D.S."/>
            <person name="Siddiqi M.Z."/>
            <person name="Kim K.H."/>
            <person name="Yu H.S."/>
            <person name="Im W.T."/>
        </authorList>
    </citation>
    <scope>NUCLEOTIDE SEQUENCE [LARGE SCALE GENOMIC DNA]</scope>
    <source>
        <strain evidence="9 10">BR7-21</strain>
    </source>
</reference>
<feature type="domain" description="ABC transporter" evidence="8">
    <location>
        <begin position="43"/>
        <end position="260"/>
    </location>
</feature>
<dbReference type="OrthoDB" id="9804819at2"/>
<dbReference type="InterPro" id="IPR027417">
    <property type="entry name" value="P-loop_NTPase"/>
</dbReference>
<keyword evidence="5 9" id="KW-0067">ATP-binding</keyword>
<accession>A0A5B8U1A3</accession>
<evidence type="ECO:0000256" key="1">
    <source>
        <dbReference type="ARBA" id="ARBA00004202"/>
    </source>
</evidence>
<evidence type="ECO:0000256" key="5">
    <source>
        <dbReference type="ARBA" id="ARBA00022840"/>
    </source>
</evidence>